<dbReference type="PANTHER" id="PTHR45138:SF23">
    <property type="entry name" value="SIGNALING PROTEIN"/>
    <property type="match status" value="1"/>
</dbReference>
<dbReference type="Pfam" id="PF00990">
    <property type="entry name" value="GGDEF"/>
    <property type="match status" value="1"/>
</dbReference>
<dbReference type="GO" id="GO:1902201">
    <property type="term" value="P:negative regulation of bacterial-type flagellum-dependent cell motility"/>
    <property type="evidence" value="ECO:0007669"/>
    <property type="project" value="TreeGrafter"/>
</dbReference>
<dbReference type="InterPro" id="IPR000160">
    <property type="entry name" value="GGDEF_dom"/>
</dbReference>
<reference evidence="3 4" key="1">
    <citation type="submission" date="2020-01" db="EMBL/GenBank/DDBJ databases">
        <title>Whole genome sequence of Heliobacterium gestii DSM 11169.</title>
        <authorList>
            <person name="Kyndt J.A."/>
            <person name="Meyer T.E."/>
        </authorList>
    </citation>
    <scope>NUCLEOTIDE SEQUENCE [LARGE SCALE GENOMIC DNA]</scope>
    <source>
        <strain evidence="3 4">DSM 11169</strain>
    </source>
</reference>
<dbReference type="GO" id="GO:0043709">
    <property type="term" value="P:cell adhesion involved in single-species biofilm formation"/>
    <property type="evidence" value="ECO:0007669"/>
    <property type="project" value="TreeGrafter"/>
</dbReference>
<keyword evidence="1" id="KW-0812">Transmembrane</keyword>
<dbReference type="OrthoDB" id="9805474at2"/>
<sequence length="891" mass="100922">MGKDTKFRASGIAASQVLTALLVVFMTVLITLLPALCPTPFPPSPPRLFPLGDNPLAPDTAYAASETPKRNVLLLNSYHAGYRWSDDIIDGVRSVLLRPGNGNIDLHVEEMDTQRVTDPEYQDKLFEVYRQKFRQRPVDLVLCADDNAFTFMQKHVQALFPGVPVVFCGVNYLDDRCLTDCGLFTGVVEDYDLKATIETALRLRPQTKQIYWINDRSTTGRAIEKKMEETIPFFNDRIRFEALQDKTMPELLQTVQSLPDDSLVLFLIFNQDAAGRFFAYDESVSMIAEKSRVPLFGAWDFSLGHGIVGGMLTGGFSQGEAAAKLALRVLQGEKPSDIPVVREGVNRYMFDDTQLRRFGIDPVRLPAGSVIINQSYTDKKQILLLQSYDSGMDWTANMEAGIRAVFNDTDRYTLYLDYMDAKRNISPEYMHKTVPLFIEKYKNKHFDAVIVADDVAYHFALTYRKQLFADTPVVFCGVNGFEPADLAGQVNMTGVVEKVDFQQTIEMALRLHPRTERIVIVNDWSDTGIANRRQLEAILPDFGERVHFEFIGDVNMAEVQEKVAHLSSDSLVLLVTFNQDKSHSVFSYEESAELIARASSAPVYGCWDFYLGHGIVGGMVTSGYTQGETAAKLALRALNGERLEGVPVIRESPNRYMFDHRQLQRWQIDAARLPAGSVIVNKPESFYEKNQSIVFGASVLFAFLLYIIGTLQINIRRRRKAEETLRVFATIDELTGLFNRRSGMQFLQKHMEEAKRCRKELTVCFVDVNDLKRINDTFGHDEGDRLIKTVADLLQKSLRDSDVICRLGGDEFLLILPDCDLARAQKIWERVEESRRSINRIGLMPYAINFSHGFACYDPLEGLSPDELIKRADMEMYETKRALKAERALLP</sequence>
<proteinExistence type="predicted"/>
<evidence type="ECO:0000259" key="2">
    <source>
        <dbReference type="PROSITE" id="PS50887"/>
    </source>
</evidence>
<dbReference type="NCBIfam" id="TIGR00254">
    <property type="entry name" value="GGDEF"/>
    <property type="match status" value="1"/>
</dbReference>
<dbReference type="PROSITE" id="PS50887">
    <property type="entry name" value="GGDEF"/>
    <property type="match status" value="1"/>
</dbReference>
<dbReference type="RefSeq" id="WP_161261781.1">
    <property type="nucleotide sequence ID" value="NZ_JAFBDC010000005.1"/>
</dbReference>
<dbReference type="SUPFAM" id="SSF55073">
    <property type="entry name" value="Nucleotide cyclase"/>
    <property type="match status" value="1"/>
</dbReference>
<dbReference type="InterPro" id="IPR043128">
    <property type="entry name" value="Rev_trsase/Diguanyl_cyclase"/>
</dbReference>
<dbReference type="InterPro" id="IPR007487">
    <property type="entry name" value="ABC_transpt-TYRBP-like"/>
</dbReference>
<feature type="transmembrane region" description="Helical" evidence="1">
    <location>
        <begin position="693"/>
        <end position="711"/>
    </location>
</feature>
<feature type="transmembrane region" description="Helical" evidence="1">
    <location>
        <begin position="12"/>
        <end position="36"/>
    </location>
</feature>
<accession>A0A845L9A5</accession>
<keyword evidence="1" id="KW-0472">Membrane</keyword>
<dbReference type="GO" id="GO:0005886">
    <property type="term" value="C:plasma membrane"/>
    <property type="evidence" value="ECO:0007669"/>
    <property type="project" value="TreeGrafter"/>
</dbReference>
<comment type="caution">
    <text evidence="3">The sequence shown here is derived from an EMBL/GenBank/DDBJ whole genome shotgun (WGS) entry which is preliminary data.</text>
</comment>
<dbReference type="SMART" id="SM00267">
    <property type="entry name" value="GGDEF"/>
    <property type="match status" value="1"/>
</dbReference>
<evidence type="ECO:0000256" key="1">
    <source>
        <dbReference type="SAM" id="Phobius"/>
    </source>
</evidence>
<dbReference type="InterPro" id="IPR029787">
    <property type="entry name" value="Nucleotide_cyclase"/>
</dbReference>
<keyword evidence="1" id="KW-1133">Transmembrane helix</keyword>
<dbReference type="Pfam" id="PF04392">
    <property type="entry name" value="ABC_sub_bind"/>
    <property type="match status" value="2"/>
</dbReference>
<dbReference type="Proteomes" id="UP000471031">
    <property type="component" value="Unassembled WGS sequence"/>
</dbReference>
<dbReference type="CDD" id="cd01949">
    <property type="entry name" value="GGDEF"/>
    <property type="match status" value="1"/>
</dbReference>
<organism evidence="3 4">
    <name type="scientific">Heliomicrobium gestii</name>
    <name type="common">Heliobacterium gestii</name>
    <dbReference type="NCBI Taxonomy" id="2699"/>
    <lineage>
        <taxon>Bacteria</taxon>
        <taxon>Bacillati</taxon>
        <taxon>Bacillota</taxon>
        <taxon>Clostridia</taxon>
        <taxon>Eubacteriales</taxon>
        <taxon>Heliobacteriaceae</taxon>
        <taxon>Heliomicrobium</taxon>
    </lineage>
</organism>
<protein>
    <submittedName>
        <fullName evidence="3">Diguanylate cyclase</fullName>
    </submittedName>
</protein>
<dbReference type="Gene3D" id="3.40.50.2300">
    <property type="match status" value="4"/>
</dbReference>
<name>A0A845L9A5_HELGE</name>
<evidence type="ECO:0000313" key="3">
    <source>
        <dbReference type="EMBL" id="MZP43222.1"/>
    </source>
</evidence>
<dbReference type="EMBL" id="WXEX01000006">
    <property type="protein sequence ID" value="MZP43222.1"/>
    <property type="molecule type" value="Genomic_DNA"/>
</dbReference>
<dbReference type="InterPro" id="IPR050469">
    <property type="entry name" value="Diguanylate_Cyclase"/>
</dbReference>
<dbReference type="AlphaFoldDB" id="A0A845L9A5"/>
<feature type="domain" description="GGDEF" evidence="2">
    <location>
        <begin position="759"/>
        <end position="891"/>
    </location>
</feature>
<dbReference type="FunFam" id="3.30.70.270:FF:000001">
    <property type="entry name" value="Diguanylate cyclase domain protein"/>
    <property type="match status" value="1"/>
</dbReference>
<dbReference type="Gene3D" id="3.30.70.270">
    <property type="match status" value="1"/>
</dbReference>
<gene>
    <name evidence="3" type="ORF">GTO89_09245</name>
</gene>
<keyword evidence="4" id="KW-1185">Reference proteome</keyword>
<evidence type="ECO:0000313" key="4">
    <source>
        <dbReference type="Proteomes" id="UP000471031"/>
    </source>
</evidence>
<dbReference type="PANTHER" id="PTHR45138">
    <property type="entry name" value="REGULATORY COMPONENTS OF SENSORY TRANSDUCTION SYSTEM"/>
    <property type="match status" value="1"/>
</dbReference>
<dbReference type="GO" id="GO:0052621">
    <property type="term" value="F:diguanylate cyclase activity"/>
    <property type="evidence" value="ECO:0007669"/>
    <property type="project" value="TreeGrafter"/>
</dbReference>